<dbReference type="OrthoDB" id="9808347at2"/>
<dbReference type="CDD" id="cd02252">
    <property type="entry name" value="nylC_like"/>
    <property type="match status" value="1"/>
</dbReference>
<keyword evidence="2" id="KW-0031">Aminopeptidase</keyword>
<name>A0A3N1UXP7_9BACT</name>
<comment type="caution">
    <text evidence="2">The sequence shown here is derived from an EMBL/GenBank/DDBJ whole genome shotgun (WGS) entry which is preliminary data.</text>
</comment>
<proteinExistence type="inferred from homology"/>
<dbReference type="GO" id="GO:0004177">
    <property type="term" value="F:aminopeptidase activity"/>
    <property type="evidence" value="ECO:0007669"/>
    <property type="project" value="UniProtKB-KW"/>
</dbReference>
<sequence length="333" mass="34203">MACNDTLSNDTLTAVGRLRVGHAEVPGGTSGCTVILPEGGAVAGVDIRGGAPGTCGTDSLHPVHLVDRVHGVVLTGGSAFGLATFDGVRRYLKERGVGFTTEYGVVPTVTGAVIFDLGINKGGPTPDAALGMEACLKAQAGPVPQGSVGAGCGATVGKLEGLARATKGGLGSFFTETPRGVRVGALVVVNPFGDVVAPQGGRILAGCRENPESHRFVDTARAMAHRERLRDFSASDHTVLAVVATNARLTKTELTKVAQMAHDGLARVIVPCHTQVDGDTIFALSTEERDPVDVSIVGMLAAQVVEKAIVRAVLLAQSRGGLPAAQDLLHERL</sequence>
<dbReference type="Pfam" id="PF03576">
    <property type="entry name" value="Peptidase_S58"/>
    <property type="match status" value="1"/>
</dbReference>
<keyword evidence="3" id="KW-1185">Reference proteome</keyword>
<dbReference type="PANTHER" id="PTHR36512">
    <property type="entry name" value="D-AMINOPEPTIDASE"/>
    <property type="match status" value="1"/>
</dbReference>
<dbReference type="InterPro" id="IPR016117">
    <property type="entry name" value="ArgJ-like_dom_sf"/>
</dbReference>
<protein>
    <submittedName>
        <fullName evidence="2">L-aminopeptidase/D-esterase-like protein</fullName>
    </submittedName>
</protein>
<keyword evidence="2" id="KW-0645">Protease</keyword>
<evidence type="ECO:0000313" key="3">
    <source>
        <dbReference type="Proteomes" id="UP000276223"/>
    </source>
</evidence>
<accession>A0A3N1UXP7</accession>
<dbReference type="EMBL" id="RJVA01000012">
    <property type="protein sequence ID" value="ROQ92036.1"/>
    <property type="molecule type" value="Genomic_DNA"/>
</dbReference>
<keyword evidence="2" id="KW-0378">Hydrolase</keyword>
<evidence type="ECO:0000313" key="2">
    <source>
        <dbReference type="EMBL" id="ROQ92036.1"/>
    </source>
</evidence>
<dbReference type="SUPFAM" id="SSF56266">
    <property type="entry name" value="DmpA/ArgJ-like"/>
    <property type="match status" value="1"/>
</dbReference>
<gene>
    <name evidence="2" type="ORF">EDC27_1707</name>
</gene>
<dbReference type="Gene3D" id="3.60.70.12">
    <property type="entry name" value="L-amino peptidase D-ALA esterase/amidase"/>
    <property type="match status" value="1"/>
</dbReference>
<evidence type="ECO:0000256" key="1">
    <source>
        <dbReference type="ARBA" id="ARBA00007068"/>
    </source>
</evidence>
<dbReference type="PANTHER" id="PTHR36512:SF3">
    <property type="entry name" value="BLR5678 PROTEIN"/>
    <property type="match status" value="1"/>
</dbReference>
<organism evidence="2 3">
    <name type="scientific">Desulfosoma caldarium</name>
    <dbReference type="NCBI Taxonomy" id="610254"/>
    <lineage>
        <taxon>Bacteria</taxon>
        <taxon>Pseudomonadati</taxon>
        <taxon>Thermodesulfobacteriota</taxon>
        <taxon>Syntrophobacteria</taxon>
        <taxon>Syntrophobacterales</taxon>
        <taxon>Syntrophobacteraceae</taxon>
        <taxon>Desulfosoma</taxon>
    </lineage>
</organism>
<dbReference type="Proteomes" id="UP000276223">
    <property type="component" value="Unassembled WGS sequence"/>
</dbReference>
<dbReference type="AlphaFoldDB" id="A0A3N1UXP7"/>
<dbReference type="InterPro" id="IPR005321">
    <property type="entry name" value="Peptidase_S58_DmpA"/>
</dbReference>
<reference evidence="2 3" key="1">
    <citation type="submission" date="2018-11" db="EMBL/GenBank/DDBJ databases">
        <title>Genomic Encyclopedia of Type Strains, Phase IV (KMG-IV): sequencing the most valuable type-strain genomes for metagenomic binning, comparative biology and taxonomic classification.</title>
        <authorList>
            <person name="Goeker M."/>
        </authorList>
    </citation>
    <scope>NUCLEOTIDE SEQUENCE [LARGE SCALE GENOMIC DNA]</scope>
    <source>
        <strain evidence="2 3">DSM 22027</strain>
    </source>
</reference>
<comment type="similarity">
    <text evidence="1">Belongs to the peptidase S58 family.</text>
</comment>
<dbReference type="RefSeq" id="WP_123290206.1">
    <property type="nucleotide sequence ID" value="NZ_RJVA01000012.1"/>
</dbReference>